<evidence type="ECO:0000313" key="2">
    <source>
        <dbReference type="EMBL" id="GMR46110.1"/>
    </source>
</evidence>
<name>A0AAN5HZ49_9BILA</name>
<proteinExistence type="predicted"/>
<dbReference type="AlphaFoldDB" id="A0AAN5HZ49"/>
<organism evidence="2 3">
    <name type="scientific">Pristionchus mayeri</name>
    <dbReference type="NCBI Taxonomy" id="1317129"/>
    <lineage>
        <taxon>Eukaryota</taxon>
        <taxon>Metazoa</taxon>
        <taxon>Ecdysozoa</taxon>
        <taxon>Nematoda</taxon>
        <taxon>Chromadorea</taxon>
        <taxon>Rhabditida</taxon>
        <taxon>Rhabditina</taxon>
        <taxon>Diplogasteromorpha</taxon>
        <taxon>Diplogasteroidea</taxon>
        <taxon>Neodiplogasteridae</taxon>
        <taxon>Pristionchus</taxon>
    </lineage>
</organism>
<sequence>MYERTRFLVGIFVLLIATILVTVLSVLLMFLHLIYTLQRQIMLTGLIFNVIPFGIIPWISFEYCLFRNLSGSLFHDSTPSNRAQSHFADSHPDLS</sequence>
<keyword evidence="3" id="KW-1185">Reference proteome</keyword>
<gene>
    <name evidence="2" type="ORF">PMAYCL1PPCAC_16305</name>
</gene>
<protein>
    <submittedName>
        <fullName evidence="2">Uncharacterized protein</fullName>
    </submittedName>
</protein>
<reference evidence="3" key="1">
    <citation type="submission" date="2022-10" db="EMBL/GenBank/DDBJ databases">
        <title>Genome assembly of Pristionchus species.</title>
        <authorList>
            <person name="Yoshida K."/>
            <person name="Sommer R.J."/>
        </authorList>
    </citation>
    <scope>NUCLEOTIDE SEQUENCE [LARGE SCALE GENOMIC DNA]</scope>
    <source>
        <strain evidence="3">RS5460</strain>
    </source>
</reference>
<feature type="transmembrane region" description="Helical" evidence="1">
    <location>
        <begin position="41"/>
        <end position="61"/>
    </location>
</feature>
<feature type="transmembrane region" description="Helical" evidence="1">
    <location>
        <begin position="7"/>
        <end position="35"/>
    </location>
</feature>
<dbReference type="EMBL" id="BTRK01000004">
    <property type="protein sequence ID" value="GMR46110.1"/>
    <property type="molecule type" value="Genomic_DNA"/>
</dbReference>
<evidence type="ECO:0000256" key="1">
    <source>
        <dbReference type="SAM" id="Phobius"/>
    </source>
</evidence>
<comment type="caution">
    <text evidence="2">The sequence shown here is derived from an EMBL/GenBank/DDBJ whole genome shotgun (WGS) entry which is preliminary data.</text>
</comment>
<keyword evidence="1" id="KW-0472">Membrane</keyword>
<keyword evidence="1" id="KW-0812">Transmembrane</keyword>
<evidence type="ECO:0000313" key="3">
    <source>
        <dbReference type="Proteomes" id="UP001328107"/>
    </source>
</evidence>
<accession>A0AAN5HZ49</accession>
<dbReference type="Proteomes" id="UP001328107">
    <property type="component" value="Unassembled WGS sequence"/>
</dbReference>
<keyword evidence="1" id="KW-1133">Transmembrane helix</keyword>